<accession>A0AAN7W3L9</accession>
<dbReference type="AlphaFoldDB" id="A0AAN7W3L9"/>
<proteinExistence type="predicted"/>
<feature type="region of interest" description="Disordered" evidence="1">
    <location>
        <begin position="250"/>
        <end position="283"/>
    </location>
</feature>
<gene>
    <name evidence="2" type="ORF">LTR97_010052</name>
</gene>
<comment type="caution">
    <text evidence="2">The sequence shown here is derived from an EMBL/GenBank/DDBJ whole genome shotgun (WGS) entry which is preliminary data.</text>
</comment>
<name>A0AAN7W3L9_9PEZI</name>
<evidence type="ECO:0000313" key="3">
    <source>
        <dbReference type="Proteomes" id="UP001310594"/>
    </source>
</evidence>
<protein>
    <submittedName>
        <fullName evidence="2">Uncharacterized protein</fullName>
    </submittedName>
</protein>
<dbReference type="Proteomes" id="UP001310594">
    <property type="component" value="Unassembled WGS sequence"/>
</dbReference>
<evidence type="ECO:0000313" key="2">
    <source>
        <dbReference type="EMBL" id="KAK5693483.1"/>
    </source>
</evidence>
<evidence type="ECO:0000256" key="1">
    <source>
        <dbReference type="SAM" id="MobiDB-lite"/>
    </source>
</evidence>
<reference evidence="2" key="1">
    <citation type="submission" date="2023-08" db="EMBL/GenBank/DDBJ databases">
        <title>Black Yeasts Isolated from many extreme environments.</title>
        <authorList>
            <person name="Coleine C."/>
            <person name="Stajich J.E."/>
            <person name="Selbmann L."/>
        </authorList>
    </citation>
    <scope>NUCLEOTIDE SEQUENCE</scope>
    <source>
        <strain evidence="2">CCFEE 5810</strain>
    </source>
</reference>
<feature type="compositionally biased region" description="Basic and acidic residues" evidence="1">
    <location>
        <begin position="250"/>
        <end position="262"/>
    </location>
</feature>
<dbReference type="EMBL" id="JAVRQU010000017">
    <property type="protein sequence ID" value="KAK5693483.1"/>
    <property type="molecule type" value="Genomic_DNA"/>
</dbReference>
<sequence length="535" mass="61580">MNLSGGLLIEEAPAASGLRVCIEANGVRTAATKDHNGDPIDIAWCPKGWHENPNVVPAFAFPVYVLEIAPLTVKDDGFPAAFASFIERQTDVHLLDYAHYRFDIRPRPAEDVMHSMSHDAGLVTRQFEQKAWRFAVESCWSRDEGFFIAIDSDNWQTEGVTLVNYEFRCASPSTREDVPHTLLQAVKYRDSDMMLSELQQRWEQRLSAQRRWELALRQDAQEATSPPQPFVYSLLWLARGEPVVSHKREDYLAEEKPNRSGSKDNQVTAHNERDSTAADSDMDSEVADQIVKHRLKVESFVRSGAIRRSYHRDTRGNRIESVWYDKYGPIRPTLSFTLYCSGVRWLDASVILRYFTQNNLVDLPWSLDVLHIAGTVSHHRKESERRTAHNLVHRRTIWQKVVRRAAAGRLPVELLDLIVDSTESPTIPNYLFRPEQGKEHLFLHLDEYSLDTPPMIYNWLGDLTPELEQDMLSSAYDYTLKVTDLRTWPRFERWLYETIHYMNGTGLSTWDPVARLSSPMELAHEGTPVDSEPEE</sequence>
<organism evidence="2 3">
    <name type="scientific">Elasticomyces elasticus</name>
    <dbReference type="NCBI Taxonomy" id="574655"/>
    <lineage>
        <taxon>Eukaryota</taxon>
        <taxon>Fungi</taxon>
        <taxon>Dikarya</taxon>
        <taxon>Ascomycota</taxon>
        <taxon>Pezizomycotina</taxon>
        <taxon>Dothideomycetes</taxon>
        <taxon>Dothideomycetidae</taxon>
        <taxon>Mycosphaerellales</taxon>
        <taxon>Teratosphaeriaceae</taxon>
        <taxon>Elasticomyces</taxon>
    </lineage>
</organism>